<evidence type="ECO:0000256" key="1">
    <source>
        <dbReference type="ARBA" id="ARBA00004651"/>
    </source>
</evidence>
<feature type="transmembrane region" description="Helical" evidence="7">
    <location>
        <begin position="235"/>
        <end position="254"/>
    </location>
</feature>
<organism evidence="8 9">
    <name type="scientific">Engelhardtia mirabilis</name>
    <dbReference type="NCBI Taxonomy" id="2528011"/>
    <lineage>
        <taxon>Bacteria</taxon>
        <taxon>Pseudomonadati</taxon>
        <taxon>Planctomycetota</taxon>
        <taxon>Planctomycetia</taxon>
        <taxon>Planctomycetia incertae sedis</taxon>
        <taxon>Engelhardtia</taxon>
    </lineage>
</organism>
<reference evidence="8 9" key="1">
    <citation type="submission" date="2019-02" db="EMBL/GenBank/DDBJ databases">
        <title>Deep-cultivation of Planctomycetes and their phenomic and genomic characterization uncovers novel biology.</title>
        <authorList>
            <person name="Wiegand S."/>
            <person name="Jogler M."/>
            <person name="Boedeker C."/>
            <person name="Pinto D."/>
            <person name="Vollmers J."/>
            <person name="Rivas-Marin E."/>
            <person name="Kohn T."/>
            <person name="Peeters S.H."/>
            <person name="Heuer A."/>
            <person name="Rast P."/>
            <person name="Oberbeckmann S."/>
            <person name="Bunk B."/>
            <person name="Jeske O."/>
            <person name="Meyerdierks A."/>
            <person name="Storesund J.E."/>
            <person name="Kallscheuer N."/>
            <person name="Luecker S."/>
            <person name="Lage O.M."/>
            <person name="Pohl T."/>
            <person name="Merkel B.J."/>
            <person name="Hornburger P."/>
            <person name="Mueller R.-W."/>
            <person name="Bruemmer F."/>
            <person name="Labrenz M."/>
            <person name="Spormann A.M."/>
            <person name="Op den Camp H."/>
            <person name="Overmann J."/>
            <person name="Amann R."/>
            <person name="Jetten M.S.M."/>
            <person name="Mascher T."/>
            <person name="Medema M.H."/>
            <person name="Devos D.P."/>
            <person name="Kaster A.-K."/>
            <person name="Ovreas L."/>
            <person name="Rohde M."/>
            <person name="Galperin M.Y."/>
            <person name="Jogler C."/>
        </authorList>
    </citation>
    <scope>NUCLEOTIDE SEQUENCE [LARGE SCALE GENOMIC DNA]</scope>
    <source>
        <strain evidence="8 9">Pla133</strain>
    </source>
</reference>
<evidence type="ECO:0000313" key="9">
    <source>
        <dbReference type="Proteomes" id="UP000316921"/>
    </source>
</evidence>
<evidence type="ECO:0000256" key="2">
    <source>
        <dbReference type="ARBA" id="ARBA00008929"/>
    </source>
</evidence>
<dbReference type="PANTHER" id="PTHR43044">
    <property type="match status" value="1"/>
</dbReference>
<dbReference type="EMBL" id="CP036287">
    <property type="protein sequence ID" value="QDU66269.1"/>
    <property type="molecule type" value="Genomic_DNA"/>
</dbReference>
<gene>
    <name evidence="8" type="ORF">Pla133_13360</name>
</gene>
<dbReference type="InterPro" id="IPR005614">
    <property type="entry name" value="NrfD-like"/>
</dbReference>
<feature type="transmembrane region" description="Helical" evidence="7">
    <location>
        <begin position="177"/>
        <end position="202"/>
    </location>
</feature>
<keyword evidence="5 7" id="KW-1133">Transmembrane helix</keyword>
<keyword evidence="4 7" id="KW-0812">Transmembrane</keyword>
<keyword evidence="6 7" id="KW-0472">Membrane</keyword>
<evidence type="ECO:0000256" key="7">
    <source>
        <dbReference type="SAM" id="Phobius"/>
    </source>
</evidence>
<keyword evidence="3" id="KW-1003">Cell membrane</keyword>
<feature type="transmembrane region" description="Helical" evidence="7">
    <location>
        <begin position="315"/>
        <end position="336"/>
    </location>
</feature>
<dbReference type="Proteomes" id="UP000316921">
    <property type="component" value="Chromosome"/>
</dbReference>
<dbReference type="KEGG" id="pbap:Pla133_13360"/>
<comment type="similarity">
    <text evidence="2">Belongs to the NrfD family.</text>
</comment>
<evidence type="ECO:0000256" key="4">
    <source>
        <dbReference type="ARBA" id="ARBA00022692"/>
    </source>
</evidence>
<dbReference type="PANTHER" id="PTHR43044:SF2">
    <property type="entry name" value="POLYSULPHIDE REDUCTASE NRFD"/>
    <property type="match status" value="1"/>
</dbReference>
<feature type="transmembrane region" description="Helical" evidence="7">
    <location>
        <begin position="56"/>
        <end position="81"/>
    </location>
</feature>
<accession>A0A518BH03</accession>
<dbReference type="GO" id="GO:0005886">
    <property type="term" value="C:plasma membrane"/>
    <property type="evidence" value="ECO:0007669"/>
    <property type="project" value="UniProtKB-SubCell"/>
</dbReference>
<evidence type="ECO:0000256" key="3">
    <source>
        <dbReference type="ARBA" id="ARBA00022475"/>
    </source>
</evidence>
<dbReference type="AlphaFoldDB" id="A0A518BH03"/>
<evidence type="ECO:0000256" key="6">
    <source>
        <dbReference type="ARBA" id="ARBA00023136"/>
    </source>
</evidence>
<comment type="subcellular location">
    <subcellularLocation>
        <location evidence="1">Cell membrane</location>
        <topology evidence="1">Multi-pass membrane protein</topology>
    </subcellularLocation>
</comment>
<dbReference type="Pfam" id="PF03916">
    <property type="entry name" value="NrfD"/>
    <property type="match status" value="1"/>
</dbReference>
<evidence type="ECO:0000256" key="5">
    <source>
        <dbReference type="ARBA" id="ARBA00022989"/>
    </source>
</evidence>
<feature type="transmembrane region" description="Helical" evidence="7">
    <location>
        <begin position="356"/>
        <end position="374"/>
    </location>
</feature>
<keyword evidence="9" id="KW-1185">Reference proteome</keyword>
<evidence type="ECO:0000313" key="8">
    <source>
        <dbReference type="EMBL" id="QDU66269.1"/>
    </source>
</evidence>
<feature type="transmembrane region" description="Helical" evidence="7">
    <location>
        <begin position="274"/>
        <end position="294"/>
    </location>
</feature>
<name>A0A518BH03_9BACT</name>
<proteinExistence type="inferred from homology"/>
<feature type="transmembrane region" description="Helical" evidence="7">
    <location>
        <begin position="93"/>
        <end position="116"/>
    </location>
</feature>
<sequence length="481" mass="54343">MAGKTYAPLKGIDNTGDVPGPRTPLILENKTYGQITEQVCSVVEDPKVHRTWLLSFMAAVTFLGVLFSLIVYLIVTGVGVWGNQIPVAWGWPIVNFVFWVGIGHAGTLISAILFLLRQDWRTSINRFAEAMTIFAVVCAGTFPGIHVGRIWLAYWLFPLPNQMLMWPNFRSPLLWDVFAVGTYASVSLVFWYMGMIPDLATIRDRARHPLRRLGYGILSLGWRGSARAWHRYERAYLLLAALATPLVLSVHTVVSFDFAVSQLPGWHTTIFPPYFVAGAIFSGFAMVVTLAVPARAFYGMRNIITMRHLENMNKVILATGSMVGYAYSMEFFIAWYGGNKYEQFAFMNRAFGPYAWAYWTMVSCNVITPQIFWFKKCRTSIPIMMVAAILVNVGMWFERFVITVTSLARDFLPSSWGYFHPTIVDILMLIGSFGLFFTLFLLFLRFLPMIAISEVKSVMPFPKPTQKQPSEVESAPVPSVN</sequence>
<feature type="transmembrane region" description="Helical" evidence="7">
    <location>
        <begin position="128"/>
        <end position="157"/>
    </location>
</feature>
<feature type="transmembrane region" description="Helical" evidence="7">
    <location>
        <begin position="381"/>
        <end position="402"/>
    </location>
</feature>
<dbReference type="RefSeq" id="WP_145063689.1">
    <property type="nucleotide sequence ID" value="NZ_CP036287.1"/>
</dbReference>
<protein>
    <submittedName>
        <fullName evidence="8">Polysulfide reductase, NrfD</fullName>
    </submittedName>
</protein>
<feature type="transmembrane region" description="Helical" evidence="7">
    <location>
        <begin position="422"/>
        <end position="447"/>
    </location>
</feature>